<dbReference type="PANTHER" id="PTHR31234">
    <property type="entry name" value="LATE EMBRYOGENESIS ABUNDANT (LEA) HYDROXYPROLINE-RICH GLYCOPROTEIN FAMILY"/>
    <property type="match status" value="1"/>
</dbReference>
<sequence>MAERVHPHNSPSHNSPSHNSPPHNSPPLSPPTKPSSPPSATYVIKIPKDQVYRIPPPDNAINHRNNHRRNCRCCCCLFGILFILILILAIVAAVFYLVFRPKALDYSIQRIAVRGLNLTSPSSSMSPEFDFTVKANNPNDKIGIRYLKESSVEIFFKDVMLGNGVMPAFYQPSNNVTVFKTVLKGNGIELRGSDRKTLTEAQKKLEVPLSIKVRVAVRVKVGSVESGKMTVTAECDVTVDKLTAQAKIVSRHCNYGVVIFWVVKI</sequence>
<dbReference type="Proteomes" id="UP000188354">
    <property type="component" value="Chromosome LG11"/>
</dbReference>
<dbReference type="OrthoDB" id="1849707at2759"/>
<evidence type="ECO:0000256" key="2">
    <source>
        <dbReference type="ARBA" id="ARBA00022692"/>
    </source>
</evidence>
<dbReference type="PANTHER" id="PTHR31234:SF2">
    <property type="entry name" value="OS05G0199100 PROTEIN"/>
    <property type="match status" value="1"/>
</dbReference>
<keyword evidence="9" id="KW-1185">Reference proteome</keyword>
<proteinExistence type="predicted"/>
<feature type="domain" description="Late embryogenesis abundant protein LEA-2 subgroup" evidence="7">
    <location>
        <begin position="132"/>
        <end position="235"/>
    </location>
</feature>
<accession>A0A4P1R6M7</accession>
<dbReference type="InterPro" id="IPR044839">
    <property type="entry name" value="NDR1-like"/>
</dbReference>
<comment type="subcellular location">
    <subcellularLocation>
        <location evidence="1">Membrane</location>
        <topology evidence="1">Single-pass membrane protein</topology>
    </subcellularLocation>
</comment>
<dbReference type="Gramene" id="OIW02785">
    <property type="protein sequence ID" value="OIW02785"/>
    <property type="gene ID" value="TanjilG_29561"/>
</dbReference>
<evidence type="ECO:0000256" key="3">
    <source>
        <dbReference type="ARBA" id="ARBA00022989"/>
    </source>
</evidence>
<feature type="compositionally biased region" description="Low complexity" evidence="5">
    <location>
        <begin position="8"/>
        <end position="22"/>
    </location>
</feature>
<dbReference type="STRING" id="3871.A0A4P1R6M7"/>
<keyword evidence="4 6" id="KW-0472">Membrane</keyword>
<feature type="compositionally biased region" description="Pro residues" evidence="5">
    <location>
        <begin position="23"/>
        <end position="37"/>
    </location>
</feature>
<feature type="transmembrane region" description="Helical" evidence="6">
    <location>
        <begin position="77"/>
        <end position="99"/>
    </location>
</feature>
<dbReference type="GO" id="GO:0005886">
    <property type="term" value="C:plasma membrane"/>
    <property type="evidence" value="ECO:0007669"/>
    <property type="project" value="TreeGrafter"/>
</dbReference>
<reference evidence="8 9" key="1">
    <citation type="journal article" date="2017" name="Plant Biotechnol. J.">
        <title>A comprehensive draft genome sequence for lupin (Lupinus angustifolius), an emerging health food: insights into plant-microbe interactions and legume evolution.</title>
        <authorList>
            <person name="Hane J.K."/>
            <person name="Ming Y."/>
            <person name="Kamphuis L.G."/>
            <person name="Nelson M.N."/>
            <person name="Garg G."/>
            <person name="Atkins C.A."/>
            <person name="Bayer P.E."/>
            <person name="Bravo A."/>
            <person name="Bringans S."/>
            <person name="Cannon S."/>
            <person name="Edwards D."/>
            <person name="Foley R."/>
            <person name="Gao L.L."/>
            <person name="Harrison M.J."/>
            <person name="Huang W."/>
            <person name="Hurgobin B."/>
            <person name="Li S."/>
            <person name="Liu C.W."/>
            <person name="McGrath A."/>
            <person name="Morahan G."/>
            <person name="Murray J."/>
            <person name="Weller J."/>
            <person name="Jian J."/>
            <person name="Singh K.B."/>
        </authorList>
    </citation>
    <scope>NUCLEOTIDE SEQUENCE [LARGE SCALE GENOMIC DNA]</scope>
    <source>
        <strain evidence="9">cv. Tanjil</strain>
        <tissue evidence="8">Whole plant</tissue>
    </source>
</reference>
<protein>
    <recommendedName>
        <fullName evidence="7">Late embryogenesis abundant protein LEA-2 subgroup domain-containing protein</fullName>
    </recommendedName>
</protein>
<evidence type="ECO:0000313" key="9">
    <source>
        <dbReference type="Proteomes" id="UP000188354"/>
    </source>
</evidence>
<keyword evidence="3 6" id="KW-1133">Transmembrane helix</keyword>
<name>A0A4P1R6M7_LUPAN</name>
<organism evidence="8 9">
    <name type="scientific">Lupinus angustifolius</name>
    <name type="common">Narrow-leaved blue lupine</name>
    <dbReference type="NCBI Taxonomy" id="3871"/>
    <lineage>
        <taxon>Eukaryota</taxon>
        <taxon>Viridiplantae</taxon>
        <taxon>Streptophyta</taxon>
        <taxon>Embryophyta</taxon>
        <taxon>Tracheophyta</taxon>
        <taxon>Spermatophyta</taxon>
        <taxon>Magnoliopsida</taxon>
        <taxon>eudicotyledons</taxon>
        <taxon>Gunneridae</taxon>
        <taxon>Pentapetalae</taxon>
        <taxon>rosids</taxon>
        <taxon>fabids</taxon>
        <taxon>Fabales</taxon>
        <taxon>Fabaceae</taxon>
        <taxon>Papilionoideae</taxon>
        <taxon>50 kb inversion clade</taxon>
        <taxon>genistoids sensu lato</taxon>
        <taxon>core genistoids</taxon>
        <taxon>Genisteae</taxon>
        <taxon>Lupinus</taxon>
    </lineage>
</organism>
<evidence type="ECO:0000256" key="4">
    <source>
        <dbReference type="ARBA" id="ARBA00023136"/>
    </source>
</evidence>
<dbReference type="KEGG" id="lang:109360222"/>
<feature type="region of interest" description="Disordered" evidence="5">
    <location>
        <begin position="1"/>
        <end position="40"/>
    </location>
</feature>
<dbReference type="AlphaFoldDB" id="A0A4P1R6M7"/>
<dbReference type="GO" id="GO:0098542">
    <property type="term" value="P:defense response to other organism"/>
    <property type="evidence" value="ECO:0007669"/>
    <property type="project" value="InterPro"/>
</dbReference>
<evidence type="ECO:0000256" key="6">
    <source>
        <dbReference type="SAM" id="Phobius"/>
    </source>
</evidence>
<evidence type="ECO:0000313" key="8">
    <source>
        <dbReference type="EMBL" id="OIW02785.1"/>
    </source>
</evidence>
<gene>
    <name evidence="8" type="ORF">TanjilG_29561</name>
</gene>
<dbReference type="EMBL" id="CM007371">
    <property type="protein sequence ID" value="OIW02785.1"/>
    <property type="molecule type" value="Genomic_DNA"/>
</dbReference>
<keyword evidence="2 6" id="KW-0812">Transmembrane</keyword>
<evidence type="ECO:0000256" key="1">
    <source>
        <dbReference type="ARBA" id="ARBA00004167"/>
    </source>
</evidence>
<dbReference type="InterPro" id="IPR004864">
    <property type="entry name" value="LEA_2"/>
</dbReference>
<dbReference type="Pfam" id="PF03168">
    <property type="entry name" value="LEA_2"/>
    <property type="match status" value="1"/>
</dbReference>
<evidence type="ECO:0000256" key="5">
    <source>
        <dbReference type="SAM" id="MobiDB-lite"/>
    </source>
</evidence>
<evidence type="ECO:0000259" key="7">
    <source>
        <dbReference type="Pfam" id="PF03168"/>
    </source>
</evidence>